<dbReference type="InterPro" id="IPR001296">
    <property type="entry name" value="Glyco_trans_1"/>
</dbReference>
<dbReference type="GO" id="GO:0016757">
    <property type="term" value="F:glycosyltransferase activity"/>
    <property type="evidence" value="ECO:0007669"/>
    <property type="project" value="InterPro"/>
</dbReference>
<protein>
    <submittedName>
        <fullName evidence="4">Glycosyltransferase family 4 protein</fullName>
    </submittedName>
</protein>
<feature type="domain" description="Glycosyltransferase subfamily 4-like N-terminal" evidence="3">
    <location>
        <begin position="144"/>
        <end position="246"/>
    </location>
</feature>
<dbReference type="PANTHER" id="PTHR46401:SF2">
    <property type="entry name" value="GLYCOSYLTRANSFERASE WBBK-RELATED"/>
    <property type="match status" value="1"/>
</dbReference>
<dbReference type="CDD" id="cd03809">
    <property type="entry name" value="GT4_MtfB-like"/>
    <property type="match status" value="1"/>
</dbReference>
<dbReference type="Gene3D" id="3.40.50.2000">
    <property type="entry name" value="Glycogen Phosphorylase B"/>
    <property type="match status" value="2"/>
</dbReference>
<dbReference type="AlphaFoldDB" id="A0A947DF34"/>
<dbReference type="SUPFAM" id="SSF53756">
    <property type="entry name" value="UDP-Glycosyltransferase/glycogen phosphorylase"/>
    <property type="match status" value="1"/>
</dbReference>
<organism evidence="4 5">
    <name type="scientific">Leptothoe spongobia TAU-MAC 1115</name>
    <dbReference type="NCBI Taxonomy" id="1967444"/>
    <lineage>
        <taxon>Bacteria</taxon>
        <taxon>Bacillati</taxon>
        <taxon>Cyanobacteriota</taxon>
        <taxon>Cyanophyceae</taxon>
        <taxon>Nodosilineales</taxon>
        <taxon>Cymatolegaceae</taxon>
        <taxon>Leptothoe</taxon>
        <taxon>Leptothoe spongobia</taxon>
    </lineage>
</organism>
<accession>A0A947DF34</accession>
<evidence type="ECO:0000313" key="4">
    <source>
        <dbReference type="EMBL" id="MBT9315239.1"/>
    </source>
</evidence>
<keyword evidence="1" id="KW-0808">Transferase</keyword>
<gene>
    <name evidence="4" type="ORF">IXB50_07355</name>
</gene>
<name>A0A947DF34_9CYAN</name>
<comment type="caution">
    <text evidence="4">The sequence shown here is derived from an EMBL/GenBank/DDBJ whole genome shotgun (WGS) entry which is preliminary data.</text>
</comment>
<evidence type="ECO:0000256" key="1">
    <source>
        <dbReference type="ARBA" id="ARBA00022679"/>
    </source>
</evidence>
<dbReference type="InterPro" id="IPR028098">
    <property type="entry name" value="Glyco_trans_4-like_N"/>
</dbReference>
<evidence type="ECO:0000259" key="3">
    <source>
        <dbReference type="Pfam" id="PF13439"/>
    </source>
</evidence>
<evidence type="ECO:0000259" key="2">
    <source>
        <dbReference type="Pfam" id="PF00534"/>
    </source>
</evidence>
<dbReference type="Proteomes" id="UP000717364">
    <property type="component" value="Unassembled WGS sequence"/>
</dbReference>
<reference evidence="4" key="2">
    <citation type="journal article" date="2021" name="Mar. Drugs">
        <title>Genome Reduction and Secondary Metabolism of the Marine Sponge-Associated Cyanobacterium Leptothoe.</title>
        <authorList>
            <person name="Konstantinou D."/>
            <person name="Popin R.V."/>
            <person name="Fewer D.P."/>
            <person name="Sivonen K."/>
            <person name="Gkelis S."/>
        </authorList>
    </citation>
    <scope>NUCLEOTIDE SEQUENCE</scope>
    <source>
        <strain evidence="4">TAU-MAC 1115</strain>
    </source>
</reference>
<dbReference type="RefSeq" id="WP_215608309.1">
    <property type="nucleotide sequence ID" value="NZ_JADOES010000010.1"/>
</dbReference>
<feature type="domain" description="Glycosyl transferase family 1" evidence="2">
    <location>
        <begin position="258"/>
        <end position="425"/>
    </location>
</feature>
<evidence type="ECO:0000313" key="5">
    <source>
        <dbReference type="Proteomes" id="UP000717364"/>
    </source>
</evidence>
<dbReference type="Pfam" id="PF13439">
    <property type="entry name" value="Glyco_transf_4"/>
    <property type="match status" value="1"/>
</dbReference>
<keyword evidence="5" id="KW-1185">Reference proteome</keyword>
<reference evidence="4" key="1">
    <citation type="submission" date="2020-11" db="EMBL/GenBank/DDBJ databases">
        <authorList>
            <person name="Konstantinou D."/>
            <person name="Gkelis S."/>
            <person name="Popin R."/>
            <person name="Fewer D."/>
            <person name="Sivonen K."/>
        </authorList>
    </citation>
    <scope>NUCLEOTIDE SEQUENCE</scope>
    <source>
        <strain evidence="4">TAU-MAC 1115</strain>
    </source>
</reference>
<dbReference type="GO" id="GO:0009103">
    <property type="term" value="P:lipopolysaccharide biosynthetic process"/>
    <property type="evidence" value="ECO:0007669"/>
    <property type="project" value="TreeGrafter"/>
</dbReference>
<dbReference type="PANTHER" id="PTHR46401">
    <property type="entry name" value="GLYCOSYLTRANSFERASE WBBK-RELATED"/>
    <property type="match status" value="1"/>
</dbReference>
<dbReference type="FunFam" id="3.40.50.2000:FF:000119">
    <property type="entry name" value="Glycosyl transferase group 1"/>
    <property type="match status" value="1"/>
</dbReference>
<sequence>MTIGLGKMQKIRLAYDISPLGLYFSWPDSKTGIYRVAEEILYELLEEDTLDITLMGLCGEALAYTNVGCQKYFINRKEGEKTNINFGKAEFATSYKSRLNIKWLYSILYGRYFSKRFQKKSKKSLESLLVRAPLKAIELTKLERFDTYRIFDPTQYDLLHSTYFKVPPRELTQDIPRLITIYDLIPLTAKEFVDPNLNSYFFETINSIDHHKDWVTCISEYTRQEFCDYTGFPKERTFVSYLGADSAFGIIDDKYQIDSVRQSYGIKSSNYFLCLASHLDPRKNIFHLIKTFVRLIRENPRLDVSLVLIGTLRFQRRDVEAAFQEFADYMEQIVFTGYVPDADLNTIYNGATAFVFPSLYEGFGLPILEAMQAGVPVISSNSTSLPEVAGDAAILVDPKDETALCQSMLDVFRDDDLRQQLSQKGLVQARKFSWKKCAGQTVEIYREILDRNL</sequence>
<proteinExistence type="predicted"/>
<dbReference type="EMBL" id="JADOES010000010">
    <property type="protein sequence ID" value="MBT9315239.1"/>
    <property type="molecule type" value="Genomic_DNA"/>
</dbReference>
<dbReference type="Pfam" id="PF00534">
    <property type="entry name" value="Glycos_transf_1"/>
    <property type="match status" value="1"/>
</dbReference>